<protein>
    <submittedName>
        <fullName evidence="1">MarR family transcriptional regulator</fullName>
    </submittedName>
</protein>
<name>A0A939P800_9ACTN</name>
<comment type="caution">
    <text evidence="1">The sequence shown here is derived from an EMBL/GenBank/DDBJ whole genome shotgun (WGS) entry which is preliminary data.</text>
</comment>
<keyword evidence="2" id="KW-1185">Reference proteome</keyword>
<gene>
    <name evidence="1" type="ORF">J4573_09960</name>
</gene>
<evidence type="ECO:0000313" key="2">
    <source>
        <dbReference type="Proteomes" id="UP000669179"/>
    </source>
</evidence>
<dbReference type="InterPro" id="IPR036388">
    <property type="entry name" value="WH-like_DNA-bd_sf"/>
</dbReference>
<dbReference type="EMBL" id="JAGEOJ010000004">
    <property type="protein sequence ID" value="MBO2447410.1"/>
    <property type="molecule type" value="Genomic_DNA"/>
</dbReference>
<evidence type="ECO:0000313" key="1">
    <source>
        <dbReference type="EMBL" id="MBO2447410.1"/>
    </source>
</evidence>
<dbReference type="Gene3D" id="1.10.10.10">
    <property type="entry name" value="Winged helix-like DNA-binding domain superfamily/Winged helix DNA-binding domain"/>
    <property type="match status" value="1"/>
</dbReference>
<dbReference type="SUPFAM" id="SSF46785">
    <property type="entry name" value="Winged helix' DNA-binding domain"/>
    <property type="match status" value="1"/>
</dbReference>
<proteinExistence type="predicted"/>
<dbReference type="AlphaFoldDB" id="A0A939P800"/>
<dbReference type="InterPro" id="IPR036390">
    <property type="entry name" value="WH_DNA-bd_sf"/>
</dbReference>
<accession>A0A939P800</accession>
<sequence>MASSQKPIGYWLKHLDRLINAHFDRTLADFEIGRRHWQVLNTLAGGPRSGQDLETALMPFWEEGAVTLTEILDDLASRGWVNGAGVNRAGEPSLTDSGTRAHAHIAARIGEARQLMLGGLTADDYLRTVEVLERMSSNVEAALTP</sequence>
<reference evidence="1" key="1">
    <citation type="submission" date="2021-03" db="EMBL/GenBank/DDBJ databases">
        <authorList>
            <person name="Kanchanasin P."/>
            <person name="Saeng-In P."/>
            <person name="Phongsopitanun W."/>
            <person name="Yuki M."/>
            <person name="Kudo T."/>
            <person name="Ohkuma M."/>
            <person name="Tanasupawat S."/>
        </authorList>
    </citation>
    <scope>NUCLEOTIDE SEQUENCE</scope>
    <source>
        <strain evidence="1">GKU 128</strain>
    </source>
</reference>
<dbReference type="Proteomes" id="UP000669179">
    <property type="component" value="Unassembled WGS sequence"/>
</dbReference>
<organism evidence="1 2">
    <name type="scientific">Actinomadura barringtoniae</name>
    <dbReference type="NCBI Taxonomy" id="1427535"/>
    <lineage>
        <taxon>Bacteria</taxon>
        <taxon>Bacillati</taxon>
        <taxon>Actinomycetota</taxon>
        <taxon>Actinomycetes</taxon>
        <taxon>Streptosporangiales</taxon>
        <taxon>Thermomonosporaceae</taxon>
        <taxon>Actinomadura</taxon>
    </lineage>
</organism>
<dbReference type="RefSeq" id="WP_208255066.1">
    <property type="nucleotide sequence ID" value="NZ_JAGEOJ010000004.1"/>
</dbReference>